<evidence type="ECO:0000256" key="4">
    <source>
        <dbReference type="ARBA" id="ARBA00017935"/>
    </source>
</evidence>
<comment type="function">
    <text evidence="8">Catalyzes the acetylation of L-2,4-diaminobutyrate (DABA) to gamma-N-acetyl-alpha,gamma-diaminobutyric acid (ADABA) with acetyl coenzyme A.</text>
</comment>
<dbReference type="CDD" id="cd04301">
    <property type="entry name" value="NAT_SF"/>
    <property type="match status" value="1"/>
</dbReference>
<name>A0A2U2C8J5_9RHOB</name>
<dbReference type="EMBL" id="QEYD01000007">
    <property type="protein sequence ID" value="PWE28114.1"/>
    <property type="molecule type" value="Genomic_DNA"/>
</dbReference>
<dbReference type="InterPro" id="IPR016181">
    <property type="entry name" value="Acyl_CoA_acyltransferase"/>
</dbReference>
<keyword evidence="5 8" id="KW-0808">Transferase</keyword>
<evidence type="ECO:0000256" key="8">
    <source>
        <dbReference type="RuleBase" id="RU365045"/>
    </source>
</evidence>
<dbReference type="UniPathway" id="UPA00067">
    <property type="reaction ID" value="UER00122"/>
</dbReference>
<evidence type="ECO:0000256" key="7">
    <source>
        <dbReference type="ARBA" id="ARBA00048924"/>
    </source>
</evidence>
<reference evidence="10 11" key="1">
    <citation type="submission" date="2018-05" db="EMBL/GenBank/DDBJ databases">
        <title>Pararhodobacter marina sp. nov., isolated from deep-sea water of the Indian Ocean.</title>
        <authorList>
            <person name="Lai Q.Sr."/>
            <person name="Liu X."/>
            <person name="Shao Z."/>
        </authorList>
    </citation>
    <scope>NUCLEOTIDE SEQUENCE [LARGE SCALE GENOMIC DNA]</scope>
    <source>
        <strain evidence="10 11">CIC4N-9</strain>
    </source>
</reference>
<dbReference type="Proteomes" id="UP000244940">
    <property type="component" value="Unassembled WGS sequence"/>
</dbReference>
<evidence type="ECO:0000313" key="10">
    <source>
        <dbReference type="EMBL" id="PWE28114.1"/>
    </source>
</evidence>
<evidence type="ECO:0000313" key="11">
    <source>
        <dbReference type="Proteomes" id="UP000244940"/>
    </source>
</evidence>
<dbReference type="OrthoDB" id="2436196at2"/>
<comment type="pathway">
    <text evidence="1 8">Amine and polyamine biosynthesis; ectoine biosynthesis; L-ectoine from L-aspartate 4-semialdehyde: step 2/3.</text>
</comment>
<evidence type="ECO:0000256" key="6">
    <source>
        <dbReference type="ARBA" id="ARBA00023315"/>
    </source>
</evidence>
<organism evidence="10 11">
    <name type="scientific">Pararhodobacter marinus</name>
    <dbReference type="NCBI Taxonomy" id="2184063"/>
    <lineage>
        <taxon>Bacteria</taxon>
        <taxon>Pseudomonadati</taxon>
        <taxon>Pseudomonadota</taxon>
        <taxon>Alphaproteobacteria</taxon>
        <taxon>Rhodobacterales</taxon>
        <taxon>Paracoccaceae</taxon>
        <taxon>Pararhodobacter</taxon>
    </lineage>
</organism>
<dbReference type="GeneID" id="94365656"/>
<dbReference type="GO" id="GO:0019491">
    <property type="term" value="P:ectoine biosynthetic process"/>
    <property type="evidence" value="ECO:0007669"/>
    <property type="project" value="UniProtKB-UniPathway"/>
</dbReference>
<dbReference type="AlphaFoldDB" id="A0A2U2C8J5"/>
<sequence length="175" mass="19879">MQHARDLFRRSDLTLRKPNAEDGADIWELVRACKPLDENSMYCNLIQCDHFRDTCVVAELDGEIVGWVSGYVLPHQPDTVFVWQVAVGEAARGLGLGGRMLSTLLHRDVCKDVTKMQTTITADNDASWALFRKFADRRDADLSSEAHFKKSVHFRDQHNTEHMVTISMEDSRAMA</sequence>
<evidence type="ECO:0000256" key="3">
    <source>
        <dbReference type="ARBA" id="ARBA00012355"/>
    </source>
</evidence>
<keyword evidence="11" id="KW-1185">Reference proteome</keyword>
<protein>
    <recommendedName>
        <fullName evidence="4 8">L-2,4-diaminobutyric acid acetyltransferase</fullName>
        <shortName evidence="8">DABA acetyltransferase</shortName>
        <ecNumber evidence="3 8">2.3.1.178</ecNumber>
    </recommendedName>
</protein>
<dbReference type="InterPro" id="IPR000182">
    <property type="entry name" value="GNAT_dom"/>
</dbReference>
<comment type="catalytic activity">
    <reaction evidence="7 8">
        <text>L-2,4-diaminobutanoate + acetyl-CoA = (2S)-4-acetamido-2-aminobutanoate + CoA + H(+)</text>
        <dbReference type="Rhea" id="RHEA:16901"/>
        <dbReference type="ChEBI" id="CHEBI:15378"/>
        <dbReference type="ChEBI" id="CHEBI:57287"/>
        <dbReference type="ChEBI" id="CHEBI:57288"/>
        <dbReference type="ChEBI" id="CHEBI:58761"/>
        <dbReference type="ChEBI" id="CHEBI:58929"/>
        <dbReference type="EC" id="2.3.1.178"/>
    </reaction>
</comment>
<comment type="similarity">
    <text evidence="2 8">Belongs to the acetyltransferase family. EctA subfamily.</text>
</comment>
<dbReference type="SUPFAM" id="SSF55729">
    <property type="entry name" value="Acyl-CoA N-acyltransferases (Nat)"/>
    <property type="match status" value="1"/>
</dbReference>
<comment type="caution">
    <text evidence="10">The sequence shown here is derived from an EMBL/GenBank/DDBJ whole genome shotgun (WGS) entry which is preliminary data.</text>
</comment>
<feature type="domain" description="N-acetyltransferase" evidence="9">
    <location>
        <begin position="13"/>
        <end position="173"/>
    </location>
</feature>
<dbReference type="PROSITE" id="PS51186">
    <property type="entry name" value="GNAT"/>
    <property type="match status" value="1"/>
</dbReference>
<evidence type="ECO:0000256" key="1">
    <source>
        <dbReference type="ARBA" id="ARBA00004978"/>
    </source>
</evidence>
<gene>
    <name evidence="8 10" type="primary">ectA</name>
    <name evidence="10" type="ORF">C4N9_12215</name>
</gene>
<proteinExistence type="inferred from homology"/>
<dbReference type="Pfam" id="PF00583">
    <property type="entry name" value="Acetyltransf_1"/>
    <property type="match status" value="1"/>
</dbReference>
<accession>A0A2U2C8J5</accession>
<dbReference type="NCBIfam" id="TIGR02406">
    <property type="entry name" value="ectoine_EctA"/>
    <property type="match status" value="1"/>
</dbReference>
<dbReference type="InterPro" id="IPR012772">
    <property type="entry name" value="Ectoine_EctA"/>
</dbReference>
<evidence type="ECO:0000259" key="9">
    <source>
        <dbReference type="PROSITE" id="PS51186"/>
    </source>
</evidence>
<keyword evidence="6 8" id="KW-0012">Acyltransferase</keyword>
<dbReference type="GO" id="GO:0033816">
    <property type="term" value="F:diaminobutyrate acetyltransferase activity"/>
    <property type="evidence" value="ECO:0007669"/>
    <property type="project" value="UniProtKB-EC"/>
</dbReference>
<dbReference type="EC" id="2.3.1.178" evidence="3 8"/>
<evidence type="ECO:0000256" key="2">
    <source>
        <dbReference type="ARBA" id="ARBA00010712"/>
    </source>
</evidence>
<dbReference type="Gene3D" id="3.40.630.30">
    <property type="match status" value="1"/>
</dbReference>
<dbReference type="RefSeq" id="WP_109533621.1">
    <property type="nucleotide sequence ID" value="NZ_CAXPUO010000029.1"/>
</dbReference>
<evidence type="ECO:0000256" key="5">
    <source>
        <dbReference type="ARBA" id="ARBA00022679"/>
    </source>
</evidence>